<name>A0AAW1FZ36_ZOAVI</name>
<organism evidence="2 3">
    <name type="scientific">Zoarces viviparus</name>
    <name type="common">Viviparous eelpout</name>
    <name type="synonym">Blennius viviparus</name>
    <dbReference type="NCBI Taxonomy" id="48416"/>
    <lineage>
        <taxon>Eukaryota</taxon>
        <taxon>Metazoa</taxon>
        <taxon>Chordata</taxon>
        <taxon>Craniata</taxon>
        <taxon>Vertebrata</taxon>
        <taxon>Euteleostomi</taxon>
        <taxon>Actinopterygii</taxon>
        <taxon>Neopterygii</taxon>
        <taxon>Teleostei</taxon>
        <taxon>Neoteleostei</taxon>
        <taxon>Acanthomorphata</taxon>
        <taxon>Eupercaria</taxon>
        <taxon>Perciformes</taxon>
        <taxon>Cottioidei</taxon>
        <taxon>Zoarcales</taxon>
        <taxon>Zoarcidae</taxon>
        <taxon>Zoarcinae</taxon>
        <taxon>Zoarces</taxon>
    </lineage>
</organism>
<evidence type="ECO:0000313" key="1">
    <source>
        <dbReference type="EMBL" id="KAK9515984.1"/>
    </source>
</evidence>
<dbReference type="InterPro" id="IPR011009">
    <property type="entry name" value="Kinase-like_dom_sf"/>
</dbReference>
<dbReference type="Gene3D" id="3.30.200.20">
    <property type="entry name" value="Phosphorylase Kinase, domain 1"/>
    <property type="match status" value="1"/>
</dbReference>
<protein>
    <submittedName>
        <fullName evidence="2">Uncharacterized protein</fullName>
    </submittedName>
</protein>
<keyword evidence="3" id="KW-1185">Reference proteome</keyword>
<dbReference type="SUPFAM" id="SSF56112">
    <property type="entry name" value="Protein kinase-like (PK-like)"/>
    <property type="match status" value="1"/>
</dbReference>
<dbReference type="Proteomes" id="UP001488805">
    <property type="component" value="Unassembled WGS sequence"/>
</dbReference>
<reference evidence="2 3" key="1">
    <citation type="journal article" date="2024" name="Genome Biol. Evol.">
        <title>Chromosome-level genome assembly of the viviparous eelpout Zoarces viviparus.</title>
        <authorList>
            <person name="Fuhrmann N."/>
            <person name="Brasseur M.V."/>
            <person name="Bakowski C.E."/>
            <person name="Podsiadlowski L."/>
            <person name="Prost S."/>
            <person name="Krehenwinkel H."/>
            <person name="Mayer C."/>
        </authorList>
    </citation>
    <scope>NUCLEOTIDE SEQUENCE [LARGE SCALE GENOMIC DNA]</scope>
    <source>
        <strain evidence="2">NO-MEL_2022_Ind0_liver</strain>
    </source>
</reference>
<dbReference type="EMBL" id="JBCEZU010000014">
    <property type="protein sequence ID" value="KAK9539618.1"/>
    <property type="molecule type" value="Genomic_DNA"/>
</dbReference>
<dbReference type="EMBL" id="JBCEZU010000586">
    <property type="protein sequence ID" value="KAK9515984.1"/>
    <property type="molecule type" value="Genomic_DNA"/>
</dbReference>
<dbReference type="Gene3D" id="1.10.510.10">
    <property type="entry name" value="Transferase(Phosphotransferase) domain 1"/>
    <property type="match status" value="1"/>
</dbReference>
<dbReference type="AlphaFoldDB" id="A0AAW1FZ36"/>
<comment type="caution">
    <text evidence="2">The sequence shown here is derived from an EMBL/GenBank/DDBJ whole genome shotgun (WGS) entry which is preliminary data.</text>
</comment>
<evidence type="ECO:0000313" key="3">
    <source>
        <dbReference type="Proteomes" id="UP001488805"/>
    </source>
</evidence>
<evidence type="ECO:0000313" key="2">
    <source>
        <dbReference type="EMBL" id="KAK9539618.1"/>
    </source>
</evidence>
<proteinExistence type="predicted"/>
<gene>
    <name evidence="2" type="ORF">VZT92_003425</name>
    <name evidence="1" type="ORF">VZT92_026579</name>
</gene>
<sequence length="71" mass="8123">MLLLDPETRLTVKQGLSHPFLAEYHDPESEPDSEPYDDSFESLELAVGEWKSLIHMEIMTFDPDNPSKTAM</sequence>
<accession>A0AAW1FZ36</accession>